<proteinExistence type="inferred from homology"/>
<dbReference type="Pfam" id="PF25989">
    <property type="entry name" value="YknX_C"/>
    <property type="match status" value="1"/>
</dbReference>
<evidence type="ECO:0000313" key="8">
    <source>
        <dbReference type="Proteomes" id="UP000199116"/>
    </source>
</evidence>
<keyword evidence="3" id="KW-0812">Transmembrane</keyword>
<dbReference type="Gene3D" id="2.40.420.20">
    <property type="match status" value="1"/>
</dbReference>
<keyword evidence="8" id="KW-1185">Reference proteome</keyword>
<evidence type="ECO:0000256" key="1">
    <source>
        <dbReference type="ARBA" id="ARBA00009477"/>
    </source>
</evidence>
<evidence type="ECO:0000259" key="6">
    <source>
        <dbReference type="Pfam" id="PF25989"/>
    </source>
</evidence>
<evidence type="ECO:0000259" key="4">
    <source>
        <dbReference type="Pfam" id="PF25917"/>
    </source>
</evidence>
<organism evidence="7 8">
    <name type="scientific">Salegentibacter agarivorans</name>
    <dbReference type="NCBI Taxonomy" id="345907"/>
    <lineage>
        <taxon>Bacteria</taxon>
        <taxon>Pseudomonadati</taxon>
        <taxon>Bacteroidota</taxon>
        <taxon>Flavobacteriia</taxon>
        <taxon>Flavobacteriales</taxon>
        <taxon>Flavobacteriaceae</taxon>
        <taxon>Salegentibacter</taxon>
    </lineage>
</organism>
<dbReference type="Gene3D" id="2.40.30.170">
    <property type="match status" value="1"/>
</dbReference>
<reference evidence="8" key="1">
    <citation type="submission" date="2016-10" db="EMBL/GenBank/DDBJ databases">
        <authorList>
            <person name="Varghese N."/>
            <person name="Submissions S."/>
        </authorList>
    </citation>
    <scope>NUCLEOTIDE SEQUENCE [LARGE SCALE GENOMIC DNA]</scope>
    <source>
        <strain evidence="8">DSM 23515</strain>
    </source>
</reference>
<feature type="coiled-coil region" evidence="2">
    <location>
        <begin position="111"/>
        <end position="162"/>
    </location>
</feature>
<dbReference type="RefSeq" id="WP_093306198.1">
    <property type="nucleotide sequence ID" value="NZ_FOOH01000031.1"/>
</dbReference>
<dbReference type="NCBIfam" id="TIGR01730">
    <property type="entry name" value="RND_mfp"/>
    <property type="match status" value="1"/>
</dbReference>
<dbReference type="Gene3D" id="1.10.287.470">
    <property type="entry name" value="Helix hairpin bin"/>
    <property type="match status" value="1"/>
</dbReference>
<sequence length="351" mass="37373">MKKKTIITIVVLLGVAVAFYFILQNNKKENERELSIVTQENTEVAVNTAIAQKERIGSMFTVNGTFLPTATANISAEISGQIGAIYVEEGDNVKKGQVIAKLIGDKANVNMGNAKANLDNAVSNLNRFEAAYKTGGVTASKLDQAKLQVENARAQYQSAQLNSGDTNVRSKMSGVVNKKMVEVGMVVAPGTPIIEVVDISSLDLKVEVDESLVSQLKLGDSVKVTPSATKKTIEGRITFIAPASNGALKFPVEISIDNSQSNLRAGMYATAVFNQKGENNVLVIPREAFVGSVSDNRVFVVKDGIAYLTEISTGINYGNKVQVTNGLNEGDAVVTSGQINLTDGTAVKVIK</sequence>
<dbReference type="InterPro" id="IPR058637">
    <property type="entry name" value="YknX-like_C"/>
</dbReference>
<dbReference type="AlphaFoldDB" id="A0A1I2PLV0"/>
<dbReference type="Gene3D" id="2.40.50.100">
    <property type="match status" value="1"/>
</dbReference>
<gene>
    <name evidence="7" type="ORF">SAMN04488033_1319</name>
</gene>
<keyword evidence="3" id="KW-0472">Membrane</keyword>
<name>A0A1I2PLV0_9FLAO</name>
<dbReference type="EMBL" id="FOOH01000031">
    <property type="protein sequence ID" value="SFG14967.1"/>
    <property type="molecule type" value="Genomic_DNA"/>
</dbReference>
<protein>
    <submittedName>
        <fullName evidence="7">RND family efflux transporter, MFP subunit</fullName>
    </submittedName>
</protein>
<feature type="domain" description="CusB-like beta-barrel" evidence="5">
    <location>
        <begin position="204"/>
        <end position="276"/>
    </location>
</feature>
<feature type="domain" description="YknX-like C-terminal permuted SH3-like" evidence="6">
    <location>
        <begin position="281"/>
        <end position="349"/>
    </location>
</feature>
<feature type="transmembrane region" description="Helical" evidence="3">
    <location>
        <begin position="6"/>
        <end position="23"/>
    </location>
</feature>
<dbReference type="InterPro" id="IPR058792">
    <property type="entry name" value="Beta-barrel_RND_2"/>
</dbReference>
<dbReference type="SUPFAM" id="SSF111369">
    <property type="entry name" value="HlyD-like secretion proteins"/>
    <property type="match status" value="1"/>
</dbReference>
<evidence type="ECO:0000256" key="3">
    <source>
        <dbReference type="SAM" id="Phobius"/>
    </source>
</evidence>
<keyword evidence="2" id="KW-0175">Coiled coil</keyword>
<feature type="domain" description="Multidrug resistance protein MdtA-like barrel-sandwich hybrid" evidence="4">
    <location>
        <begin position="71"/>
        <end position="197"/>
    </location>
</feature>
<evidence type="ECO:0000256" key="2">
    <source>
        <dbReference type="SAM" id="Coils"/>
    </source>
</evidence>
<dbReference type="Proteomes" id="UP000199116">
    <property type="component" value="Unassembled WGS sequence"/>
</dbReference>
<dbReference type="InterPro" id="IPR058625">
    <property type="entry name" value="MdtA-like_BSH"/>
</dbReference>
<dbReference type="Pfam" id="PF25954">
    <property type="entry name" value="Beta-barrel_RND_2"/>
    <property type="match status" value="1"/>
</dbReference>
<evidence type="ECO:0000259" key="5">
    <source>
        <dbReference type="Pfam" id="PF25954"/>
    </source>
</evidence>
<dbReference type="GO" id="GO:1990281">
    <property type="term" value="C:efflux pump complex"/>
    <property type="evidence" value="ECO:0007669"/>
    <property type="project" value="TreeGrafter"/>
</dbReference>
<accession>A0A1I2PLV0</accession>
<dbReference type="GO" id="GO:0015562">
    <property type="term" value="F:efflux transmembrane transporter activity"/>
    <property type="evidence" value="ECO:0007669"/>
    <property type="project" value="TreeGrafter"/>
</dbReference>
<dbReference type="Pfam" id="PF25917">
    <property type="entry name" value="BSH_RND"/>
    <property type="match status" value="1"/>
</dbReference>
<comment type="similarity">
    <text evidence="1">Belongs to the membrane fusion protein (MFP) (TC 8.A.1) family.</text>
</comment>
<dbReference type="InterPro" id="IPR006143">
    <property type="entry name" value="RND_pump_MFP"/>
</dbReference>
<keyword evidence="3" id="KW-1133">Transmembrane helix</keyword>
<evidence type="ECO:0000313" key="7">
    <source>
        <dbReference type="EMBL" id="SFG14967.1"/>
    </source>
</evidence>
<dbReference type="PANTHER" id="PTHR30469">
    <property type="entry name" value="MULTIDRUG RESISTANCE PROTEIN MDTA"/>
    <property type="match status" value="1"/>
</dbReference>